<dbReference type="Proteomes" id="UP000807504">
    <property type="component" value="Unassembled WGS sequence"/>
</dbReference>
<keyword evidence="1" id="KW-0732">Signal</keyword>
<feature type="chain" id="PRO_5035801268" evidence="1">
    <location>
        <begin position="22"/>
        <end position="149"/>
    </location>
</feature>
<keyword evidence="3" id="KW-1185">Reference proteome</keyword>
<name>A0A8T0FDE0_ARGBR</name>
<evidence type="ECO:0000313" key="3">
    <source>
        <dbReference type="Proteomes" id="UP000807504"/>
    </source>
</evidence>
<dbReference type="EMBL" id="JABXBU010000015">
    <property type="protein sequence ID" value="KAF8786933.1"/>
    <property type="molecule type" value="Genomic_DNA"/>
</dbReference>
<gene>
    <name evidence="2" type="ORF">HNY73_008582</name>
</gene>
<evidence type="ECO:0000313" key="2">
    <source>
        <dbReference type="EMBL" id="KAF8786933.1"/>
    </source>
</evidence>
<evidence type="ECO:0000256" key="1">
    <source>
        <dbReference type="SAM" id="SignalP"/>
    </source>
</evidence>
<organism evidence="2 3">
    <name type="scientific">Argiope bruennichi</name>
    <name type="common">Wasp spider</name>
    <name type="synonym">Aranea bruennichi</name>
    <dbReference type="NCBI Taxonomy" id="94029"/>
    <lineage>
        <taxon>Eukaryota</taxon>
        <taxon>Metazoa</taxon>
        <taxon>Ecdysozoa</taxon>
        <taxon>Arthropoda</taxon>
        <taxon>Chelicerata</taxon>
        <taxon>Arachnida</taxon>
        <taxon>Araneae</taxon>
        <taxon>Araneomorphae</taxon>
        <taxon>Entelegynae</taxon>
        <taxon>Araneoidea</taxon>
        <taxon>Araneidae</taxon>
        <taxon>Argiope</taxon>
    </lineage>
</organism>
<feature type="signal peptide" evidence="1">
    <location>
        <begin position="1"/>
        <end position="21"/>
    </location>
</feature>
<sequence>MASRFMFSALIICLVFNLAASDDEKEVEEENKASFGDAVGESVKGMNNWFKGMADEAKEKAEDSMDILKSFSAVAMDASEGGVEKAKGWAEGLGENFGKAKEKITETGEKVKEVIGDAMLNTKEEIESAASKMTNYAKDATGSMLKLLG</sequence>
<proteinExistence type="predicted"/>
<reference evidence="2" key="1">
    <citation type="journal article" date="2020" name="bioRxiv">
        <title>Chromosome-level reference genome of the European wasp spider Argiope bruennichi: a resource for studies on range expansion and evolutionary adaptation.</title>
        <authorList>
            <person name="Sheffer M.M."/>
            <person name="Hoppe A."/>
            <person name="Krehenwinkel H."/>
            <person name="Uhl G."/>
            <person name="Kuss A.W."/>
            <person name="Jensen L."/>
            <person name="Jensen C."/>
            <person name="Gillespie R.G."/>
            <person name="Hoff K.J."/>
            <person name="Prost S."/>
        </authorList>
    </citation>
    <scope>NUCLEOTIDE SEQUENCE</scope>
</reference>
<reference evidence="2" key="2">
    <citation type="submission" date="2020-06" db="EMBL/GenBank/DDBJ databases">
        <authorList>
            <person name="Sheffer M."/>
        </authorList>
    </citation>
    <scope>NUCLEOTIDE SEQUENCE</scope>
</reference>
<dbReference type="AlphaFoldDB" id="A0A8T0FDE0"/>
<protein>
    <submittedName>
        <fullName evidence="2">Uncharacterized protein</fullName>
    </submittedName>
</protein>
<comment type="caution">
    <text evidence="2">The sequence shown here is derived from an EMBL/GenBank/DDBJ whole genome shotgun (WGS) entry which is preliminary data.</text>
</comment>
<accession>A0A8T0FDE0</accession>